<evidence type="ECO:0000313" key="2">
    <source>
        <dbReference type="EMBL" id="CAH0594999.1"/>
    </source>
</evidence>
<dbReference type="Proteomes" id="UP001154114">
    <property type="component" value="Chromosome 21"/>
</dbReference>
<dbReference type="EMBL" id="LR824024">
    <property type="protein sequence ID" value="CAH0594999.1"/>
    <property type="molecule type" value="Genomic_DNA"/>
</dbReference>
<sequence length="186" mass="19880">MQTRHKIPWISSCKIEAILVTLSLVLLCERARRAQYAAARSSSSDMTEVPRAAPPPRAPRIARTLRSTLHVPRRKSASADEIFIIISNHAAAARCTTRNALRHPPRLCVSPDVTCAGSQSQLTLTRDGGHSSYPPGRAYSGGSAGASPRVTSPPWVLEPANEASETKATNANCDVISDVSGQKGQT</sequence>
<reference evidence="2" key="1">
    <citation type="submission" date="2021-12" db="EMBL/GenBank/DDBJ databases">
        <authorList>
            <person name="King R."/>
        </authorList>
    </citation>
    <scope>NUCLEOTIDE SEQUENCE</scope>
</reference>
<protein>
    <submittedName>
        <fullName evidence="2">Uncharacterized protein</fullName>
    </submittedName>
</protein>
<organism evidence="2 3">
    <name type="scientific">Chrysodeixis includens</name>
    <name type="common">Soybean looper</name>
    <name type="synonym">Pseudoplusia includens</name>
    <dbReference type="NCBI Taxonomy" id="689277"/>
    <lineage>
        <taxon>Eukaryota</taxon>
        <taxon>Metazoa</taxon>
        <taxon>Ecdysozoa</taxon>
        <taxon>Arthropoda</taxon>
        <taxon>Hexapoda</taxon>
        <taxon>Insecta</taxon>
        <taxon>Pterygota</taxon>
        <taxon>Neoptera</taxon>
        <taxon>Endopterygota</taxon>
        <taxon>Lepidoptera</taxon>
        <taxon>Glossata</taxon>
        <taxon>Ditrysia</taxon>
        <taxon>Noctuoidea</taxon>
        <taxon>Noctuidae</taxon>
        <taxon>Plusiinae</taxon>
        <taxon>Chrysodeixis</taxon>
    </lineage>
</organism>
<feature type="region of interest" description="Disordered" evidence="1">
    <location>
        <begin position="123"/>
        <end position="172"/>
    </location>
</feature>
<evidence type="ECO:0000313" key="3">
    <source>
        <dbReference type="Proteomes" id="UP001154114"/>
    </source>
</evidence>
<feature type="compositionally biased region" description="Low complexity" evidence="1">
    <location>
        <begin position="134"/>
        <end position="149"/>
    </location>
</feature>
<accession>A0A9P0BMZ4</accession>
<name>A0A9P0BMZ4_CHRIL</name>
<dbReference type="AlphaFoldDB" id="A0A9P0BMZ4"/>
<proteinExistence type="predicted"/>
<gene>
    <name evidence="2" type="ORF">CINC_LOCUS6448</name>
</gene>
<keyword evidence="3" id="KW-1185">Reference proteome</keyword>
<evidence type="ECO:0000256" key="1">
    <source>
        <dbReference type="SAM" id="MobiDB-lite"/>
    </source>
</evidence>